<dbReference type="PANTHER" id="PTHR15481">
    <property type="entry name" value="RIBONUCLEIC ACID BINDING PROTEIN S1"/>
    <property type="match status" value="1"/>
</dbReference>
<dbReference type="AlphaFoldDB" id="A0A7S4CCW5"/>
<keyword evidence="1 2" id="KW-0694">RNA-binding</keyword>
<feature type="domain" description="RRM" evidence="4">
    <location>
        <begin position="153"/>
        <end position="225"/>
    </location>
</feature>
<dbReference type="PROSITE" id="PS50102">
    <property type="entry name" value="RRM"/>
    <property type="match status" value="2"/>
</dbReference>
<dbReference type="GO" id="GO:0061574">
    <property type="term" value="C:ASAP complex"/>
    <property type="evidence" value="ECO:0007669"/>
    <property type="project" value="TreeGrafter"/>
</dbReference>
<dbReference type="SUPFAM" id="SSF54928">
    <property type="entry name" value="RNA-binding domain, RBD"/>
    <property type="match status" value="1"/>
</dbReference>
<feature type="compositionally biased region" description="Gly residues" evidence="3">
    <location>
        <begin position="59"/>
        <end position="88"/>
    </location>
</feature>
<dbReference type="Pfam" id="PF00076">
    <property type="entry name" value="RRM_1"/>
    <property type="match status" value="2"/>
</dbReference>
<dbReference type="InterPro" id="IPR000504">
    <property type="entry name" value="RRM_dom"/>
</dbReference>
<feature type="compositionally biased region" description="Low complexity" evidence="3">
    <location>
        <begin position="45"/>
        <end position="55"/>
    </location>
</feature>
<name>A0A7S4CCW5_9EUGL</name>
<dbReference type="SMART" id="SM00360">
    <property type="entry name" value="RRM"/>
    <property type="match status" value="2"/>
</dbReference>
<dbReference type="PANTHER" id="PTHR15481:SF0">
    <property type="entry name" value="LD23870P-RELATED"/>
    <property type="match status" value="1"/>
</dbReference>
<evidence type="ECO:0000259" key="4">
    <source>
        <dbReference type="PROSITE" id="PS50102"/>
    </source>
</evidence>
<protein>
    <recommendedName>
        <fullName evidence="4">RRM domain-containing protein</fullName>
    </recommendedName>
</protein>
<dbReference type="GO" id="GO:0003723">
    <property type="term" value="F:RNA binding"/>
    <property type="evidence" value="ECO:0007669"/>
    <property type="project" value="UniProtKB-UniRule"/>
</dbReference>
<evidence type="ECO:0000256" key="2">
    <source>
        <dbReference type="PROSITE-ProRule" id="PRU00176"/>
    </source>
</evidence>
<reference evidence="5" key="1">
    <citation type="submission" date="2021-01" db="EMBL/GenBank/DDBJ databases">
        <authorList>
            <person name="Corre E."/>
            <person name="Pelletier E."/>
            <person name="Niang G."/>
            <person name="Scheremetjew M."/>
            <person name="Finn R."/>
            <person name="Kale V."/>
            <person name="Holt S."/>
            <person name="Cochrane G."/>
            <person name="Meng A."/>
            <person name="Brown T."/>
            <person name="Cohen L."/>
        </authorList>
    </citation>
    <scope>NUCLEOTIDE SEQUENCE</scope>
    <source>
        <strain evidence="5">CCMP1594</strain>
    </source>
</reference>
<evidence type="ECO:0000313" key="5">
    <source>
        <dbReference type="EMBL" id="CAE0793516.1"/>
    </source>
</evidence>
<organism evidence="5">
    <name type="scientific">Eutreptiella gymnastica</name>
    <dbReference type="NCBI Taxonomy" id="73025"/>
    <lineage>
        <taxon>Eukaryota</taxon>
        <taxon>Discoba</taxon>
        <taxon>Euglenozoa</taxon>
        <taxon>Euglenida</taxon>
        <taxon>Spirocuta</taxon>
        <taxon>Euglenophyceae</taxon>
        <taxon>Eutreptiales</taxon>
        <taxon>Eutreptiaceae</taxon>
        <taxon>Eutreptiella</taxon>
    </lineage>
</organism>
<dbReference type="GO" id="GO:0000398">
    <property type="term" value="P:mRNA splicing, via spliceosome"/>
    <property type="evidence" value="ECO:0007669"/>
    <property type="project" value="TreeGrafter"/>
</dbReference>
<dbReference type="GO" id="GO:0005737">
    <property type="term" value="C:cytoplasm"/>
    <property type="evidence" value="ECO:0007669"/>
    <property type="project" value="TreeGrafter"/>
</dbReference>
<dbReference type="GO" id="GO:0005654">
    <property type="term" value="C:nucleoplasm"/>
    <property type="evidence" value="ECO:0007669"/>
    <property type="project" value="TreeGrafter"/>
</dbReference>
<evidence type="ECO:0000256" key="3">
    <source>
        <dbReference type="SAM" id="MobiDB-lite"/>
    </source>
</evidence>
<feature type="region of interest" description="Disordered" evidence="3">
    <location>
        <begin position="45"/>
        <end position="88"/>
    </location>
</feature>
<gene>
    <name evidence="5" type="ORF">EGYM00163_LOCUS4633</name>
</gene>
<dbReference type="CDD" id="cd00590">
    <property type="entry name" value="RRM_SF"/>
    <property type="match status" value="1"/>
</dbReference>
<dbReference type="Gene3D" id="3.30.70.330">
    <property type="match status" value="2"/>
</dbReference>
<dbReference type="InterPro" id="IPR035979">
    <property type="entry name" value="RBD_domain_sf"/>
</dbReference>
<dbReference type="InterPro" id="IPR012677">
    <property type="entry name" value="Nucleotide-bd_a/b_plait_sf"/>
</dbReference>
<dbReference type="EMBL" id="HBJA01014609">
    <property type="protein sequence ID" value="CAE0793516.1"/>
    <property type="molecule type" value="Transcribed_RNA"/>
</dbReference>
<proteinExistence type="predicted"/>
<feature type="domain" description="RRM" evidence="4">
    <location>
        <begin position="239"/>
        <end position="318"/>
    </location>
</feature>
<sequence length="334" mass="34684">MDTLQQSLEKLNELQATGLIDQVEYNKRKKTLVDSYVLDGVASPAGTAATPGAGSNADGSGGKGKSMGKGKGGGKGDGKGFGGRGAGWGTGWGDNWGDSWGGNGSWGWDAGWEGGKGWGAPGAWTSGYGGGQRYHPYGGGKGGKGNVRLGPAVNVKVQPIPASASKERLSEIFSMYGEVGSAVIVPGEPSYAYINFMTPQAAQAASAMQTVEIDGEWCQVMMAKRRPAPKQTGEVGPSNGIGLFNLPFATTQDELNTLLGSYPGFSTLKMVYDKNNNNKFKGYAFAYFNSVEDATNAKNLLSGLVLGTNNVDVKFSSQSADEAMAAQAQAPATM</sequence>
<evidence type="ECO:0000256" key="1">
    <source>
        <dbReference type="ARBA" id="ARBA00022884"/>
    </source>
</evidence>
<accession>A0A7S4CCW5</accession>